<dbReference type="RefSeq" id="WP_350352334.1">
    <property type="nucleotide sequence ID" value="NZ_CP158357.1"/>
</dbReference>
<proteinExistence type="predicted"/>
<feature type="transmembrane region" description="Helical" evidence="1">
    <location>
        <begin position="73"/>
        <end position="95"/>
    </location>
</feature>
<dbReference type="EMBL" id="CP158357">
    <property type="protein sequence ID" value="XBX79259.1"/>
    <property type="molecule type" value="Genomic_DNA"/>
</dbReference>
<gene>
    <name evidence="2" type="ORF">ABS642_03980</name>
</gene>
<keyword evidence="1" id="KW-1133">Transmembrane helix</keyword>
<dbReference type="Pfam" id="PF08570">
    <property type="entry name" value="DUF1761"/>
    <property type="match status" value="1"/>
</dbReference>
<organism evidence="2">
    <name type="scientific">Microbacterium sp. A8/3-1</name>
    <dbReference type="NCBI Taxonomy" id="3160749"/>
    <lineage>
        <taxon>Bacteria</taxon>
        <taxon>Bacillati</taxon>
        <taxon>Actinomycetota</taxon>
        <taxon>Actinomycetes</taxon>
        <taxon>Micrococcales</taxon>
        <taxon>Microbacteriaceae</taxon>
        <taxon>Microbacterium</taxon>
    </lineage>
</organism>
<feature type="transmembrane region" description="Helical" evidence="1">
    <location>
        <begin position="44"/>
        <end position="66"/>
    </location>
</feature>
<reference evidence="2" key="1">
    <citation type="submission" date="2024-06" db="EMBL/GenBank/DDBJ databases">
        <title>Draft genome sequence of Microbacterium sp. strain A8/3-1, isolated from Oxytropis tragacanthoides Fisch. ex DC. Root nodules in the Altai region of Russia.</title>
        <authorList>
            <person name="Sazanova A."/>
            <person name="Guro P."/>
            <person name="Kuznetsova I."/>
            <person name="Belimov A."/>
            <person name="Safronova V."/>
        </authorList>
    </citation>
    <scope>NUCLEOTIDE SEQUENCE</scope>
    <source>
        <strain evidence="2">A8/3-1</strain>
    </source>
</reference>
<evidence type="ECO:0000313" key="2">
    <source>
        <dbReference type="EMBL" id="XBX79259.1"/>
    </source>
</evidence>
<name>A0AAU7VYI1_9MICO</name>
<protein>
    <submittedName>
        <fullName evidence="2">DUF1761 family protein</fullName>
    </submittedName>
</protein>
<dbReference type="InterPro" id="IPR013879">
    <property type="entry name" value="DUF1761"/>
</dbReference>
<sequence length="126" mass="12721">MLILGIAVATVASFVASAALYAIPAVSATITRTSTPRPGLSMAAQMASVILRSLITACLIAGILVCAEWHGAVPGLLLGLALSVLPLTLLMGGVVHENTAVSAAAIHLVDWVVKLALIGVIVGLFV</sequence>
<evidence type="ECO:0000256" key="1">
    <source>
        <dbReference type="SAM" id="Phobius"/>
    </source>
</evidence>
<accession>A0AAU7VYI1</accession>
<keyword evidence="1" id="KW-0812">Transmembrane</keyword>
<keyword evidence="1" id="KW-0472">Membrane</keyword>
<dbReference type="AlphaFoldDB" id="A0AAU7VYI1"/>
<feature type="transmembrane region" description="Helical" evidence="1">
    <location>
        <begin position="101"/>
        <end position="125"/>
    </location>
</feature>